<dbReference type="Pfam" id="PF17939">
    <property type="entry name" value="TetR_C_30"/>
    <property type="match status" value="1"/>
</dbReference>
<evidence type="ECO:0000313" key="5">
    <source>
        <dbReference type="Proteomes" id="UP000322530"/>
    </source>
</evidence>
<keyword evidence="5" id="KW-1185">Reference proteome</keyword>
<feature type="DNA-binding region" description="H-T-H motif" evidence="2">
    <location>
        <begin position="27"/>
        <end position="46"/>
    </location>
</feature>
<dbReference type="SUPFAM" id="SSF48498">
    <property type="entry name" value="Tetracyclin repressor-like, C-terminal domain"/>
    <property type="match status" value="1"/>
</dbReference>
<dbReference type="SUPFAM" id="SSF46689">
    <property type="entry name" value="Homeodomain-like"/>
    <property type="match status" value="1"/>
</dbReference>
<dbReference type="PRINTS" id="PR00455">
    <property type="entry name" value="HTHTETR"/>
</dbReference>
<feature type="domain" description="HTH tetR-type" evidence="3">
    <location>
        <begin position="4"/>
        <end position="64"/>
    </location>
</feature>
<sequence>MKATSCKPAILAAAEQTLAEQGFAATSLRQITAAAGVNLAAVNYHFGTKAALISLVLQQMFTPLVEERLRNLEQITAGGRAPLLEELLKAYYVPFFQYLDDREETGKRRRQIFSRLASEPDQEVRAEIARIFGPIAEKYFSAFRQAVPHLSDEEFAWRFQVMHGVVTMHFTDALSPMVSPSGHERASGEQSFAWLLTYLCAAWRAGVTTAEVVNLSI</sequence>
<dbReference type="GO" id="GO:0003700">
    <property type="term" value="F:DNA-binding transcription factor activity"/>
    <property type="evidence" value="ECO:0007669"/>
    <property type="project" value="TreeGrafter"/>
</dbReference>
<keyword evidence="1 2" id="KW-0238">DNA-binding</keyword>
<dbReference type="Gene3D" id="1.10.357.10">
    <property type="entry name" value="Tetracycline Repressor, domain 2"/>
    <property type="match status" value="1"/>
</dbReference>
<evidence type="ECO:0000256" key="2">
    <source>
        <dbReference type="PROSITE-ProRule" id="PRU00335"/>
    </source>
</evidence>
<dbReference type="EMBL" id="BIXY01000051">
    <property type="protein sequence ID" value="GCF09821.1"/>
    <property type="molecule type" value="Genomic_DNA"/>
</dbReference>
<dbReference type="PROSITE" id="PS01081">
    <property type="entry name" value="HTH_TETR_1"/>
    <property type="match status" value="1"/>
</dbReference>
<dbReference type="GO" id="GO:0000976">
    <property type="term" value="F:transcription cis-regulatory region binding"/>
    <property type="evidence" value="ECO:0007669"/>
    <property type="project" value="TreeGrafter"/>
</dbReference>
<name>A0A5A5TE39_9CHLR</name>
<dbReference type="InterPro" id="IPR001647">
    <property type="entry name" value="HTH_TetR"/>
</dbReference>
<dbReference type="InterPro" id="IPR023772">
    <property type="entry name" value="DNA-bd_HTH_TetR-type_CS"/>
</dbReference>
<proteinExistence type="predicted"/>
<organism evidence="4 5">
    <name type="scientific">Dictyobacter arantiisoli</name>
    <dbReference type="NCBI Taxonomy" id="2014874"/>
    <lineage>
        <taxon>Bacteria</taxon>
        <taxon>Bacillati</taxon>
        <taxon>Chloroflexota</taxon>
        <taxon>Ktedonobacteria</taxon>
        <taxon>Ktedonobacterales</taxon>
        <taxon>Dictyobacteraceae</taxon>
        <taxon>Dictyobacter</taxon>
    </lineage>
</organism>
<dbReference type="RefSeq" id="WP_149402728.1">
    <property type="nucleotide sequence ID" value="NZ_BIXY01000051.1"/>
</dbReference>
<dbReference type="AlphaFoldDB" id="A0A5A5TE39"/>
<dbReference type="OrthoDB" id="163058at2"/>
<dbReference type="PANTHER" id="PTHR30055:SF235">
    <property type="entry name" value="TRANSCRIPTIONAL REGULATORY PROTEIN"/>
    <property type="match status" value="1"/>
</dbReference>
<evidence type="ECO:0000313" key="4">
    <source>
        <dbReference type="EMBL" id="GCF09821.1"/>
    </source>
</evidence>
<evidence type="ECO:0000259" key="3">
    <source>
        <dbReference type="PROSITE" id="PS50977"/>
    </source>
</evidence>
<dbReference type="InterPro" id="IPR050109">
    <property type="entry name" value="HTH-type_TetR-like_transc_reg"/>
</dbReference>
<dbReference type="PROSITE" id="PS50977">
    <property type="entry name" value="HTH_TETR_2"/>
    <property type="match status" value="1"/>
</dbReference>
<accession>A0A5A5TE39</accession>
<reference evidence="4 5" key="1">
    <citation type="submission" date="2019-01" db="EMBL/GenBank/DDBJ databases">
        <title>Draft genome sequence of Dictyobacter sp. Uno17.</title>
        <authorList>
            <person name="Wang C.M."/>
            <person name="Zheng Y."/>
            <person name="Sakai Y."/>
            <person name="Abe K."/>
            <person name="Yokota A."/>
            <person name="Yabe S."/>
        </authorList>
    </citation>
    <scope>NUCLEOTIDE SEQUENCE [LARGE SCALE GENOMIC DNA]</scope>
    <source>
        <strain evidence="4 5">Uno17</strain>
    </source>
</reference>
<gene>
    <name evidence="4" type="ORF">KDI_33850</name>
</gene>
<protein>
    <submittedName>
        <fullName evidence="4">TetR family transcriptional regulator</fullName>
    </submittedName>
</protein>
<dbReference type="InterPro" id="IPR041586">
    <property type="entry name" value="PsrA_TetR_C"/>
</dbReference>
<evidence type="ECO:0000256" key="1">
    <source>
        <dbReference type="ARBA" id="ARBA00023125"/>
    </source>
</evidence>
<comment type="caution">
    <text evidence="4">The sequence shown here is derived from an EMBL/GenBank/DDBJ whole genome shotgun (WGS) entry which is preliminary data.</text>
</comment>
<dbReference type="Pfam" id="PF00440">
    <property type="entry name" value="TetR_N"/>
    <property type="match status" value="1"/>
</dbReference>
<dbReference type="InterPro" id="IPR036271">
    <property type="entry name" value="Tet_transcr_reg_TetR-rel_C_sf"/>
</dbReference>
<dbReference type="Proteomes" id="UP000322530">
    <property type="component" value="Unassembled WGS sequence"/>
</dbReference>
<dbReference type="PANTHER" id="PTHR30055">
    <property type="entry name" value="HTH-TYPE TRANSCRIPTIONAL REGULATOR RUTR"/>
    <property type="match status" value="1"/>
</dbReference>
<dbReference type="InterPro" id="IPR009057">
    <property type="entry name" value="Homeodomain-like_sf"/>
</dbReference>